<dbReference type="EnsemblPlants" id="MELO3C026994.2.1">
    <property type="protein sequence ID" value="MELO3C026994.2.1"/>
    <property type="gene ID" value="MELO3C026994.2"/>
</dbReference>
<dbReference type="Gramene" id="MELO3C026994.2.1">
    <property type="protein sequence ID" value="MELO3C026994.2.1"/>
    <property type="gene ID" value="MELO3C026994.2"/>
</dbReference>
<organism evidence="1">
    <name type="scientific">Cucumis melo</name>
    <name type="common">Muskmelon</name>
    <dbReference type="NCBI Taxonomy" id="3656"/>
    <lineage>
        <taxon>Eukaryota</taxon>
        <taxon>Viridiplantae</taxon>
        <taxon>Streptophyta</taxon>
        <taxon>Embryophyta</taxon>
        <taxon>Tracheophyta</taxon>
        <taxon>Spermatophyta</taxon>
        <taxon>Magnoliopsida</taxon>
        <taxon>eudicotyledons</taxon>
        <taxon>Gunneridae</taxon>
        <taxon>Pentapetalae</taxon>
        <taxon>rosids</taxon>
        <taxon>fabids</taxon>
        <taxon>Cucurbitales</taxon>
        <taxon>Cucurbitaceae</taxon>
        <taxon>Benincaseae</taxon>
        <taxon>Cucumis</taxon>
    </lineage>
</organism>
<name>A0A9I9E103_CUCME</name>
<evidence type="ECO:0000313" key="1">
    <source>
        <dbReference type="EnsemblPlants" id="MELO3C026994.2.1"/>
    </source>
</evidence>
<sequence>MEFWANDDSGRKMKRMGEEKLIKAANQQEPKEEIGRKYSPDVMEISVTLTLISLQISTAELLSPIFPQALLSIRPFIPSNLHSRTPFSHFPSSTPFNPAVHSFKSPQPFPTLRFSLTHSFPTLTKFTFSPPIALTMPLWPHRIFQRKNLSHPSK</sequence>
<dbReference type="AlphaFoldDB" id="A0A9I9E103"/>
<accession>A0A9I9E103</accession>
<protein>
    <submittedName>
        <fullName evidence="1">Uncharacterized protein</fullName>
    </submittedName>
</protein>
<reference evidence="1" key="1">
    <citation type="submission" date="2023-03" db="UniProtKB">
        <authorList>
            <consortium name="EnsemblPlants"/>
        </authorList>
    </citation>
    <scope>IDENTIFICATION</scope>
</reference>
<proteinExistence type="predicted"/>